<proteinExistence type="predicted"/>
<organism evidence="2 3">
    <name type="scientific">Amycolatopsis mediterranei (strain U-32)</name>
    <dbReference type="NCBI Taxonomy" id="749927"/>
    <lineage>
        <taxon>Bacteria</taxon>
        <taxon>Bacillati</taxon>
        <taxon>Actinomycetota</taxon>
        <taxon>Actinomycetes</taxon>
        <taxon>Pseudonocardiales</taxon>
        <taxon>Pseudonocardiaceae</taxon>
        <taxon>Amycolatopsis</taxon>
    </lineage>
</organism>
<name>A0A0H3D867_AMYMU</name>
<evidence type="ECO:0000313" key="3">
    <source>
        <dbReference type="Proteomes" id="UP000000328"/>
    </source>
</evidence>
<dbReference type="EMBL" id="CP002000">
    <property type="protein sequence ID" value="ADJ46507.1"/>
    <property type="molecule type" value="Genomic_DNA"/>
</dbReference>
<gene>
    <name evidence="2" type="ordered locus">AMED_4741</name>
</gene>
<reference evidence="2 3" key="1">
    <citation type="journal article" date="2010" name="Cell Res.">
        <title>Complete genome sequence of the rifamycin SV-producing Amycolatopsis mediterranei U32 revealed its genetic characteristics in phylogeny and metabolism.</title>
        <authorList>
            <person name="Zhao W."/>
            <person name="Zhong Y."/>
            <person name="Yuan H."/>
            <person name="Wang J."/>
            <person name="Zheng H."/>
            <person name="Wang Y."/>
            <person name="Cen X."/>
            <person name="Xu F."/>
            <person name="Bai J."/>
            <person name="Han X."/>
            <person name="Lu G."/>
            <person name="Zhu Y."/>
            <person name="Shao Z."/>
            <person name="Yan H."/>
            <person name="Li C."/>
            <person name="Peng N."/>
            <person name="Zhang Z."/>
            <person name="Zhang Y."/>
            <person name="Lin W."/>
            <person name="Fan Y."/>
            <person name="Qin Z."/>
            <person name="Hu Y."/>
            <person name="Zhu B."/>
            <person name="Wang S."/>
            <person name="Ding X."/>
            <person name="Zhao G.P."/>
        </authorList>
    </citation>
    <scope>NUCLEOTIDE SEQUENCE [LARGE SCALE GENOMIC DNA]</scope>
    <source>
        <strain evidence="3">U-32</strain>
    </source>
</reference>
<accession>A0A0H3D867</accession>
<evidence type="ECO:0008006" key="4">
    <source>
        <dbReference type="Google" id="ProtNLM"/>
    </source>
</evidence>
<feature type="chain" id="PRO_5002607296" description="PLAT domain-containing protein" evidence="1">
    <location>
        <begin position="39"/>
        <end position="206"/>
    </location>
</feature>
<dbReference type="Proteomes" id="UP000000328">
    <property type="component" value="Chromosome"/>
</dbReference>
<dbReference type="PATRIC" id="fig|749927.5.peg.4903"/>
<dbReference type="KEGG" id="amd:AMED_4741"/>
<sequence>MKPFFCHTNRPIGVVFKVAVVAGLPIIAMAMNSAPAQAAPGAATRGDAEAVLHASGTGGAAVRNHRTVSGASPADIDRRVSIRVLESVDGRHFCQDDWHVILVAETSGGDKSFTVQEAKAEADAVRLEFFLDGSPLATERTSVKRSLDPGFFGWEEAYFFQQGAIMAPGDLTVGAHSLRVVATDPAGSGQNEITVWIDATGTGVCS</sequence>
<dbReference type="OrthoDB" id="3641911at2"/>
<dbReference type="HOGENOM" id="CLU_1329667_0_0_11"/>
<evidence type="ECO:0000313" key="2">
    <source>
        <dbReference type="EMBL" id="ADJ46507.1"/>
    </source>
</evidence>
<protein>
    <recommendedName>
        <fullName evidence="4">PLAT domain-containing protein</fullName>
    </recommendedName>
</protein>
<feature type="signal peptide" evidence="1">
    <location>
        <begin position="1"/>
        <end position="38"/>
    </location>
</feature>
<keyword evidence="1" id="KW-0732">Signal</keyword>
<evidence type="ECO:0000256" key="1">
    <source>
        <dbReference type="SAM" id="SignalP"/>
    </source>
</evidence>
<dbReference type="AlphaFoldDB" id="A0A0H3D867"/>